<dbReference type="PhylomeDB" id="A7RTB5"/>
<feature type="compositionally biased region" description="Polar residues" evidence="1">
    <location>
        <begin position="170"/>
        <end position="183"/>
    </location>
</feature>
<dbReference type="eggNOG" id="ENOG502S6CH">
    <property type="taxonomic scope" value="Eukaryota"/>
</dbReference>
<dbReference type="HOGENOM" id="CLU_696984_0_0_1"/>
<dbReference type="InterPro" id="IPR031367">
    <property type="entry name" value="CCDC24"/>
</dbReference>
<feature type="region of interest" description="Disordered" evidence="1">
    <location>
        <begin position="265"/>
        <end position="313"/>
    </location>
</feature>
<dbReference type="InParanoid" id="A7RTB5"/>
<accession>A7RTB5</accession>
<feature type="compositionally biased region" description="Low complexity" evidence="1">
    <location>
        <begin position="148"/>
        <end position="159"/>
    </location>
</feature>
<dbReference type="STRING" id="45351.A7RTB5"/>
<evidence type="ECO:0000256" key="1">
    <source>
        <dbReference type="SAM" id="MobiDB-lite"/>
    </source>
</evidence>
<feature type="region of interest" description="Disordered" evidence="1">
    <location>
        <begin position="142"/>
        <end position="185"/>
    </location>
</feature>
<evidence type="ECO:0000313" key="3">
    <source>
        <dbReference type="Proteomes" id="UP000001593"/>
    </source>
</evidence>
<gene>
    <name evidence="2" type="ORF">NEMVEDRAFT_v1g201836</name>
</gene>
<dbReference type="Pfam" id="PF15669">
    <property type="entry name" value="CCDC24"/>
    <property type="match status" value="1"/>
</dbReference>
<proteinExistence type="predicted"/>
<feature type="compositionally biased region" description="Polar residues" evidence="1">
    <location>
        <begin position="280"/>
        <end position="291"/>
    </location>
</feature>
<dbReference type="Proteomes" id="UP000001593">
    <property type="component" value="Unassembled WGS sequence"/>
</dbReference>
<keyword evidence="3" id="KW-1185">Reference proteome</keyword>
<dbReference type="AlphaFoldDB" id="A7RTB5"/>
<evidence type="ECO:0000313" key="2">
    <source>
        <dbReference type="EMBL" id="EDO45440.1"/>
    </source>
</evidence>
<organism evidence="2 3">
    <name type="scientific">Nematostella vectensis</name>
    <name type="common">Starlet sea anemone</name>
    <dbReference type="NCBI Taxonomy" id="45351"/>
    <lineage>
        <taxon>Eukaryota</taxon>
        <taxon>Metazoa</taxon>
        <taxon>Cnidaria</taxon>
        <taxon>Anthozoa</taxon>
        <taxon>Hexacorallia</taxon>
        <taxon>Actiniaria</taxon>
        <taxon>Edwardsiidae</taxon>
        <taxon>Nematostella</taxon>
    </lineage>
</organism>
<dbReference type="PANTHER" id="PTHR28601:SF1">
    <property type="entry name" value="COILED-COIL DOMAIN-CONTAINING PROTEIN 24"/>
    <property type="match status" value="1"/>
</dbReference>
<dbReference type="PANTHER" id="PTHR28601">
    <property type="entry name" value="COILED-COIL DOMAIN-CONTAINING PROTEIN 24"/>
    <property type="match status" value="1"/>
</dbReference>
<dbReference type="EMBL" id="DS469536">
    <property type="protein sequence ID" value="EDO45440.1"/>
    <property type="molecule type" value="Genomic_DNA"/>
</dbReference>
<sequence length="396" mass="45760">MSSSNSSHPMDWTFSEFEIQPSLWKLIEEFVAKSERPEIKEVLGEDLVEETVELHNEATSLLEIWREYHEETDREEREVALNRHLSRLPEPPLIRENLKKEIMMFVGMLQQRAEEEGRQSSSVLSKKDNEIVDYVMERPEATVKRCRSASSRPSTAASSQDGRQTPMRATPSSEGSRCTSSLSDHLESMNDKLNALEIDRITDHLRSLLLEEKQRLSDDISFLQECLVEESDYRQQVMASPDPEPSIKELRELGTRLEKELLSKPTVNQTSPKHKPVRFKQTSLEETSLDNNRNRARQAVPKPPMSPPDRQGQASLQMRSFTVKASNVFTLILWGLQEKSFLPCGKQSWEDSYLVSKIVDRAKVALKILYSFVVEFFEHLCDQTIYTAEKYVEFRF</sequence>
<name>A7RTB5_NEMVE</name>
<protein>
    <recommendedName>
        <fullName evidence="4">Coiled-coil domain-containing protein 24</fullName>
    </recommendedName>
</protein>
<evidence type="ECO:0008006" key="4">
    <source>
        <dbReference type="Google" id="ProtNLM"/>
    </source>
</evidence>
<reference evidence="2 3" key="1">
    <citation type="journal article" date="2007" name="Science">
        <title>Sea anemone genome reveals ancestral eumetazoan gene repertoire and genomic organization.</title>
        <authorList>
            <person name="Putnam N.H."/>
            <person name="Srivastava M."/>
            <person name="Hellsten U."/>
            <person name="Dirks B."/>
            <person name="Chapman J."/>
            <person name="Salamov A."/>
            <person name="Terry A."/>
            <person name="Shapiro H."/>
            <person name="Lindquist E."/>
            <person name="Kapitonov V.V."/>
            <person name="Jurka J."/>
            <person name="Genikhovich G."/>
            <person name="Grigoriev I.V."/>
            <person name="Lucas S.M."/>
            <person name="Steele R.E."/>
            <person name="Finnerty J.R."/>
            <person name="Technau U."/>
            <person name="Martindale M.Q."/>
            <person name="Rokhsar D.S."/>
        </authorList>
    </citation>
    <scope>NUCLEOTIDE SEQUENCE [LARGE SCALE GENOMIC DNA]</scope>
    <source>
        <strain evidence="3">CH2 X CH6</strain>
    </source>
</reference>